<dbReference type="PANTHER" id="PTHR30093">
    <property type="entry name" value="GENERAL SECRETION PATHWAY PROTEIN G"/>
    <property type="match status" value="1"/>
</dbReference>
<dbReference type="NCBIfam" id="TIGR04294">
    <property type="entry name" value="pre_pil_HX9DG"/>
    <property type="match status" value="1"/>
</dbReference>
<dbReference type="InterPro" id="IPR027558">
    <property type="entry name" value="Pre_pil_HX9DG_C"/>
</dbReference>
<dbReference type="InterPro" id="IPR045584">
    <property type="entry name" value="Pilin-like"/>
</dbReference>
<dbReference type="Pfam" id="PF07963">
    <property type="entry name" value="N_methyl"/>
    <property type="match status" value="1"/>
</dbReference>
<dbReference type="NCBIfam" id="TIGR02532">
    <property type="entry name" value="IV_pilin_GFxxxE"/>
    <property type="match status" value="1"/>
</dbReference>
<gene>
    <name evidence="2" type="ORF">PZE19_10575</name>
</gene>
<feature type="domain" description="DUF1559" evidence="1">
    <location>
        <begin position="35"/>
        <end position="323"/>
    </location>
</feature>
<comment type="caution">
    <text evidence="2">The sequence shown here is derived from an EMBL/GenBank/DDBJ whole genome shotgun (WGS) entry which is preliminary data.</text>
</comment>
<dbReference type="PROSITE" id="PS00409">
    <property type="entry name" value="PROKAR_NTER_METHYL"/>
    <property type="match status" value="1"/>
</dbReference>
<evidence type="ECO:0000313" key="3">
    <source>
        <dbReference type="Proteomes" id="UP001216907"/>
    </source>
</evidence>
<accession>A0ABT6F9I1</accession>
<protein>
    <submittedName>
        <fullName evidence="2">DUF1559 domain-containing protein</fullName>
    </submittedName>
</protein>
<reference evidence="2 3" key="1">
    <citation type="submission" date="2023-03" db="EMBL/GenBank/DDBJ databases">
        <title>Paludisphaera mucosa sp. nov. a novel planctomycete from northern fen.</title>
        <authorList>
            <person name="Ivanova A."/>
        </authorList>
    </citation>
    <scope>NUCLEOTIDE SEQUENCE [LARGE SCALE GENOMIC DNA]</scope>
    <source>
        <strain evidence="2 3">Pla2</strain>
    </source>
</reference>
<dbReference type="PANTHER" id="PTHR30093:SF2">
    <property type="entry name" value="TYPE II SECRETION SYSTEM PROTEIN H"/>
    <property type="match status" value="1"/>
</dbReference>
<dbReference type="InterPro" id="IPR011453">
    <property type="entry name" value="DUF1559"/>
</dbReference>
<dbReference type="RefSeq" id="WP_277860582.1">
    <property type="nucleotide sequence ID" value="NZ_JARRAG010000002.1"/>
</dbReference>
<dbReference type="InterPro" id="IPR012902">
    <property type="entry name" value="N_methyl_site"/>
</dbReference>
<evidence type="ECO:0000313" key="2">
    <source>
        <dbReference type="EMBL" id="MDG3004221.1"/>
    </source>
</evidence>
<sequence>MSPTSGRRRGFTLIELLVVIAIIAVLIALLLPAVQSAREAARRSQCVNNLKQIGLALANYESANGTFPPGSIGYGSKPTADCAVKRRHTFLTLILPMMEQGAVYNAVNFSVPAVATVGPYGTAVSGSVTNSTALTTTISSLICPSDLVVAPGTIVPPGGTGVKGYGQSSYSGSVGHKDVIHWWYGCPAEPSQIESDGVFNADYNYPGAEISDGLSNTLFVGEVSKFRKDPDPALCNQWGHDYLSYSSIAGVTRPNALAFTLAKPNSPMIVPDLPTDSYGGDWDRNPTTRTQDFGQWGFRSMHPGGVNFVFGDGSVHFIKDSIEVVGAPNPTNGWSSPGVYRKLATRQGSETVSADAY</sequence>
<proteinExistence type="predicted"/>
<dbReference type="Pfam" id="PF07596">
    <property type="entry name" value="SBP_bac_10"/>
    <property type="match status" value="1"/>
</dbReference>
<organism evidence="2 3">
    <name type="scientific">Paludisphaera mucosa</name>
    <dbReference type="NCBI Taxonomy" id="3030827"/>
    <lineage>
        <taxon>Bacteria</taxon>
        <taxon>Pseudomonadati</taxon>
        <taxon>Planctomycetota</taxon>
        <taxon>Planctomycetia</taxon>
        <taxon>Isosphaerales</taxon>
        <taxon>Isosphaeraceae</taxon>
        <taxon>Paludisphaera</taxon>
    </lineage>
</organism>
<keyword evidence="3" id="KW-1185">Reference proteome</keyword>
<dbReference type="Gene3D" id="3.30.700.10">
    <property type="entry name" value="Glycoprotein, Type 4 Pilin"/>
    <property type="match status" value="1"/>
</dbReference>
<evidence type="ECO:0000259" key="1">
    <source>
        <dbReference type="Pfam" id="PF07596"/>
    </source>
</evidence>
<dbReference type="SUPFAM" id="SSF54523">
    <property type="entry name" value="Pili subunits"/>
    <property type="match status" value="1"/>
</dbReference>
<dbReference type="EMBL" id="JARRAG010000002">
    <property type="protein sequence ID" value="MDG3004221.1"/>
    <property type="molecule type" value="Genomic_DNA"/>
</dbReference>
<name>A0ABT6F9I1_9BACT</name>
<dbReference type="Proteomes" id="UP001216907">
    <property type="component" value="Unassembled WGS sequence"/>
</dbReference>